<feature type="transmembrane region" description="Helical" evidence="6">
    <location>
        <begin position="315"/>
        <end position="334"/>
    </location>
</feature>
<keyword evidence="8" id="KW-1185">Reference proteome</keyword>
<dbReference type="InterPro" id="IPR008521">
    <property type="entry name" value="Mg_trans_NIPA"/>
</dbReference>
<dbReference type="GO" id="GO:0015095">
    <property type="term" value="F:magnesium ion transmembrane transporter activity"/>
    <property type="evidence" value="ECO:0007669"/>
    <property type="project" value="InterPro"/>
</dbReference>
<sequence>MTEHWSDAQPTMAEDPGKALRNWSSLIGIVTAIVGNVLIALALNVQRYAHTRLHKERVRVSRRARAAVKRAQSSSAGQAGACSYGAIGDGNTNGRFRHDDGNGRLHHDENDVNETRALTASYHSTATTDAEDADDEDEDEDDDSDARRRVASTYLKSPYWWLGQILITLGEMGNFLAYGFAPASIVSPLGVVALVSNCIIAPVMFHETFRVRDFWGVVIAVAGVVTVVLSAKQEETRLGPHEVWEAITTTAFEVYMAVTTVLILVLVWASRRYGKRTILIDLGLVGLFGGYTALATKGVSSMLSSTLWRAFATPVTYVLILILLVTAVMQIRYVNKALQRFDSTQVIPIQFVLFTLCVILGSAILYRDFEKTTGEQAAKFVGGCLLTFFGVFLITTGRQQRESDEDEDEGLSDVENVEETIGLMQQEGNHPSRLPDAPPRASHSRRSSRLSRVSFAETLIKPTTPPDEPDLPIIHLPTEGAMGSAPELLEGSTPLVSNPWRESEGESEAERPLLPPRGLRTLSADAAMTAASSSSSTQGLLTPTRASPLLHTRSEYPATPRSHYPGGSARASSQRRSKTFISPSPLSSTVTTVVKDAFLGGYSRSLGKRSSLKRLRSSIRASLFFADDDDDDDEGQTTTARPHNEEEDDEPRSSSRGADRGGEEQRRRRSRSVSDTLGDLFRPKKKKKPWAAGEEDGTVTR</sequence>
<dbReference type="Pfam" id="PF05653">
    <property type="entry name" value="Mg_trans_NIPA"/>
    <property type="match status" value="1"/>
</dbReference>
<comment type="subcellular location">
    <subcellularLocation>
        <location evidence="1">Membrane</location>
        <topology evidence="1">Multi-pass membrane protein</topology>
    </subcellularLocation>
</comment>
<dbReference type="EMBL" id="LAZP02000675">
    <property type="protein sequence ID" value="PFH56057.1"/>
    <property type="molecule type" value="Genomic_DNA"/>
</dbReference>
<feature type="region of interest" description="Disordered" evidence="5">
    <location>
        <begin position="623"/>
        <end position="701"/>
    </location>
</feature>
<feature type="compositionally biased region" description="Acidic residues" evidence="5">
    <location>
        <begin position="626"/>
        <end position="635"/>
    </location>
</feature>
<evidence type="ECO:0000256" key="4">
    <source>
        <dbReference type="ARBA" id="ARBA00023136"/>
    </source>
</evidence>
<accession>A0A2A9P523</accession>
<feature type="transmembrane region" description="Helical" evidence="6">
    <location>
        <begin position="251"/>
        <end position="270"/>
    </location>
</feature>
<keyword evidence="4 6" id="KW-0472">Membrane</keyword>
<feature type="transmembrane region" description="Helical" evidence="6">
    <location>
        <begin position="346"/>
        <end position="365"/>
    </location>
</feature>
<dbReference type="AlphaFoldDB" id="A0A2A9P523"/>
<feature type="transmembrane region" description="Helical" evidence="6">
    <location>
        <begin position="214"/>
        <end position="231"/>
    </location>
</feature>
<proteinExistence type="predicted"/>
<dbReference type="Proteomes" id="UP000037136">
    <property type="component" value="Unassembled WGS sequence"/>
</dbReference>
<feature type="transmembrane region" description="Helical" evidence="6">
    <location>
        <begin position="185"/>
        <end position="205"/>
    </location>
</feature>
<dbReference type="PANTHER" id="PTHR12570">
    <property type="match status" value="1"/>
</dbReference>
<feature type="region of interest" description="Disordered" evidence="5">
    <location>
        <begin position="92"/>
        <end position="111"/>
    </location>
</feature>
<dbReference type="PANTHER" id="PTHR12570:SF65">
    <property type="entry name" value="MAGNESIUM TRANSPORTER NIPA9-RELATED"/>
    <property type="match status" value="1"/>
</dbReference>
<comment type="caution">
    <text evidence="7">The sequence shown here is derived from an EMBL/GenBank/DDBJ whole genome shotgun (WGS) entry which is preliminary data.</text>
</comment>
<feature type="compositionally biased region" description="Low complexity" evidence="5">
    <location>
        <begin position="516"/>
        <end position="544"/>
    </location>
</feature>
<dbReference type="SUPFAM" id="SSF103481">
    <property type="entry name" value="Multidrug resistance efflux transporter EmrE"/>
    <property type="match status" value="1"/>
</dbReference>
<feature type="compositionally biased region" description="Basic and acidic residues" evidence="5">
    <location>
        <begin position="651"/>
        <end position="666"/>
    </location>
</feature>
<feature type="region of interest" description="Disordered" evidence="5">
    <location>
        <begin position="425"/>
        <end position="586"/>
    </location>
</feature>
<keyword evidence="3 6" id="KW-1133">Transmembrane helix</keyword>
<organism evidence="7 8">
    <name type="scientific">Ophiocordyceps unilateralis</name>
    <name type="common">Zombie-ant fungus</name>
    <name type="synonym">Torrubia unilateralis</name>
    <dbReference type="NCBI Taxonomy" id="268505"/>
    <lineage>
        <taxon>Eukaryota</taxon>
        <taxon>Fungi</taxon>
        <taxon>Dikarya</taxon>
        <taxon>Ascomycota</taxon>
        <taxon>Pezizomycotina</taxon>
        <taxon>Sordariomycetes</taxon>
        <taxon>Hypocreomycetidae</taxon>
        <taxon>Hypocreales</taxon>
        <taxon>Ophiocordycipitaceae</taxon>
        <taxon>Ophiocordyceps</taxon>
    </lineage>
</organism>
<evidence type="ECO:0000313" key="7">
    <source>
        <dbReference type="EMBL" id="PFH56057.1"/>
    </source>
</evidence>
<protein>
    <submittedName>
        <fullName evidence="7">Uncharacterized protein</fullName>
    </submittedName>
</protein>
<feature type="transmembrane region" description="Helical" evidence="6">
    <location>
        <begin position="377"/>
        <end position="395"/>
    </location>
</feature>
<evidence type="ECO:0000256" key="2">
    <source>
        <dbReference type="ARBA" id="ARBA00022692"/>
    </source>
</evidence>
<feature type="transmembrane region" description="Helical" evidence="6">
    <location>
        <begin position="159"/>
        <end position="179"/>
    </location>
</feature>
<feature type="region of interest" description="Disordered" evidence="5">
    <location>
        <begin position="124"/>
        <end position="146"/>
    </location>
</feature>
<dbReference type="OrthoDB" id="165382at2759"/>
<gene>
    <name evidence="7" type="ORF">XA68_17136</name>
</gene>
<feature type="compositionally biased region" description="Acidic residues" evidence="5">
    <location>
        <begin position="129"/>
        <end position="144"/>
    </location>
</feature>
<keyword evidence="2 6" id="KW-0812">Transmembrane</keyword>
<evidence type="ECO:0000256" key="6">
    <source>
        <dbReference type="SAM" id="Phobius"/>
    </source>
</evidence>
<feature type="compositionally biased region" description="Basic and acidic residues" evidence="5">
    <location>
        <begin position="501"/>
        <end position="511"/>
    </location>
</feature>
<dbReference type="GO" id="GO:0016020">
    <property type="term" value="C:membrane"/>
    <property type="evidence" value="ECO:0007669"/>
    <property type="project" value="UniProtKB-SubCell"/>
</dbReference>
<feature type="compositionally biased region" description="Basic and acidic residues" evidence="5">
    <location>
        <begin position="96"/>
        <end position="111"/>
    </location>
</feature>
<dbReference type="InterPro" id="IPR037185">
    <property type="entry name" value="EmrE-like"/>
</dbReference>
<feature type="transmembrane region" description="Helical" evidence="6">
    <location>
        <begin position="23"/>
        <end position="45"/>
    </location>
</feature>
<evidence type="ECO:0000256" key="5">
    <source>
        <dbReference type="SAM" id="MobiDB-lite"/>
    </source>
</evidence>
<evidence type="ECO:0000256" key="1">
    <source>
        <dbReference type="ARBA" id="ARBA00004141"/>
    </source>
</evidence>
<evidence type="ECO:0000256" key="3">
    <source>
        <dbReference type="ARBA" id="ARBA00022989"/>
    </source>
</evidence>
<evidence type="ECO:0000313" key="8">
    <source>
        <dbReference type="Proteomes" id="UP000037136"/>
    </source>
</evidence>
<name>A0A2A9P523_OPHUN</name>
<reference evidence="7 8" key="2">
    <citation type="journal article" date="2017" name="Sci. Rep.">
        <title>Ant-infecting Ophiocordyceps genomes reveal a high diversity of potential behavioral manipulation genes and a possible major role for enterotoxins.</title>
        <authorList>
            <person name="de Bekker C."/>
            <person name="Ohm R.A."/>
            <person name="Evans H.C."/>
            <person name="Brachmann A."/>
            <person name="Hughes D.P."/>
        </authorList>
    </citation>
    <scope>NUCLEOTIDE SEQUENCE [LARGE SCALE GENOMIC DNA]</scope>
    <source>
        <strain evidence="7 8">SC16a</strain>
    </source>
</reference>
<reference evidence="7 8" key="1">
    <citation type="journal article" date="2015" name="BMC Genomics">
        <title>Gene expression during zombie ant biting behavior reflects the complexity underlying fungal parasitic behavioral manipulation.</title>
        <authorList>
            <person name="de Bekker C."/>
            <person name="Ohm R.A."/>
            <person name="Loreto R.G."/>
            <person name="Sebastian A."/>
            <person name="Albert I."/>
            <person name="Merrow M."/>
            <person name="Brachmann A."/>
            <person name="Hughes D.P."/>
        </authorList>
    </citation>
    <scope>NUCLEOTIDE SEQUENCE [LARGE SCALE GENOMIC DNA]</scope>
    <source>
        <strain evidence="7 8">SC16a</strain>
    </source>
</reference>